<keyword evidence="4" id="KW-1185">Reference proteome</keyword>
<evidence type="ECO:0000256" key="2">
    <source>
        <dbReference type="SAM" id="MobiDB-lite"/>
    </source>
</evidence>
<dbReference type="AlphaFoldDB" id="A0A7W9KML5"/>
<dbReference type="SUPFAM" id="SSF48452">
    <property type="entry name" value="TPR-like"/>
    <property type="match status" value="1"/>
</dbReference>
<dbReference type="Gene3D" id="3.40.50.300">
    <property type="entry name" value="P-loop containing nucleotide triphosphate hydrolases"/>
    <property type="match status" value="1"/>
</dbReference>
<dbReference type="PROSITE" id="PS50005">
    <property type="entry name" value="TPR"/>
    <property type="match status" value="1"/>
</dbReference>
<dbReference type="PANTHER" id="PTHR47691:SF3">
    <property type="entry name" value="HTH-TYPE TRANSCRIPTIONAL REGULATOR RV0890C-RELATED"/>
    <property type="match status" value="1"/>
</dbReference>
<dbReference type="Gene3D" id="1.10.8.430">
    <property type="entry name" value="Helical domain of apoptotic protease-activating factors"/>
    <property type="match status" value="1"/>
</dbReference>
<feature type="region of interest" description="Disordered" evidence="2">
    <location>
        <begin position="1"/>
        <end position="22"/>
    </location>
</feature>
<keyword evidence="1" id="KW-0802">TPR repeat</keyword>
<dbReference type="GO" id="GO:0043531">
    <property type="term" value="F:ADP binding"/>
    <property type="evidence" value="ECO:0007669"/>
    <property type="project" value="InterPro"/>
</dbReference>
<proteinExistence type="predicted"/>
<dbReference type="SUPFAM" id="SSF52540">
    <property type="entry name" value="P-loop containing nucleoside triphosphate hydrolases"/>
    <property type="match status" value="1"/>
</dbReference>
<name>A0A7W9KML5_9PSEU</name>
<dbReference type="InterPro" id="IPR042197">
    <property type="entry name" value="Apaf_helical"/>
</dbReference>
<evidence type="ECO:0000313" key="4">
    <source>
        <dbReference type="Proteomes" id="UP000585638"/>
    </source>
</evidence>
<evidence type="ECO:0000256" key="1">
    <source>
        <dbReference type="PROSITE-ProRule" id="PRU00339"/>
    </source>
</evidence>
<accession>A0A7W9KML5</accession>
<dbReference type="Gene3D" id="1.25.40.10">
    <property type="entry name" value="Tetratricopeptide repeat domain"/>
    <property type="match status" value="2"/>
</dbReference>
<protein>
    <submittedName>
        <fullName evidence="3">Tetratricopeptide (TPR) repeat protein</fullName>
    </submittedName>
</protein>
<dbReference type="Pfam" id="PF13424">
    <property type="entry name" value="TPR_12"/>
    <property type="match status" value="1"/>
</dbReference>
<dbReference type="SMART" id="SM00028">
    <property type="entry name" value="TPR"/>
    <property type="match status" value="5"/>
</dbReference>
<sequence>MFDAADETVVPAQLPPAPRSFTSRQRELDRLARWRTESPPVVVLHGVGGVGKTALALRWLHDVAGEFPDGSLFVDLRAFSAEGPVAAGDALEWFLIALGVRPDRIPVELAARTGLYRSLVAGRSFAVLIDNALSAAQVRPLLPGGASIAVVTSRLRLAGLAMDGARFVEVDPMDLPASVELLAKVVDDDRPSAEPVAAQELARLCGGLPIALSVVGARLSSRPRRPLAREAATLREQRLAALILDGEPSVQILFDLSYRELPSAAARLYRLCAVHPAGDFDVSAAAACIGLPLAETEGLLDVLIDANLLREVDDRTFAYHDLLRVHALDQITDDEHAAALRRLVEWYLDVLVSADLALHPFRRRTGPRYERPLSLFRNDIESLAWLTAHRATLRAVFADAVERGWDDLVWQFSEAFWGFFLHSRHYQAAIDMFREGVRAAHRLADPLAEARLRSQLGYAHAKVGDYREAIEQNTHALRLAETVADDRTIATAYSQLGRAARGLGELTEAIGYYARARDMQQAIGETRGVALCRRRIGQMLTTLGRHDEAVAEMRAAADIFGSMSDRTQYSRTLMYLGLTALDSSDPQSAAAPLGQALDLMRELGSAYYQAEILTAMGDLAARTGDLPAARRAYTEAAELYEQVADPRAAEVRAKLSSVE</sequence>
<feature type="repeat" description="TPR" evidence="1">
    <location>
        <begin position="450"/>
        <end position="483"/>
    </location>
</feature>
<evidence type="ECO:0000313" key="3">
    <source>
        <dbReference type="EMBL" id="MBB5895348.1"/>
    </source>
</evidence>
<organism evidence="3 4">
    <name type="scientific">Kutzneria kofuensis</name>
    <dbReference type="NCBI Taxonomy" id="103725"/>
    <lineage>
        <taxon>Bacteria</taxon>
        <taxon>Bacillati</taxon>
        <taxon>Actinomycetota</taxon>
        <taxon>Actinomycetes</taxon>
        <taxon>Pseudonocardiales</taxon>
        <taxon>Pseudonocardiaceae</taxon>
        <taxon>Kutzneria</taxon>
    </lineage>
</organism>
<dbReference type="EMBL" id="JACHIR010000001">
    <property type="protein sequence ID" value="MBB5895348.1"/>
    <property type="molecule type" value="Genomic_DNA"/>
</dbReference>
<dbReference type="InterPro" id="IPR011990">
    <property type="entry name" value="TPR-like_helical_dom_sf"/>
</dbReference>
<dbReference type="PANTHER" id="PTHR47691">
    <property type="entry name" value="REGULATOR-RELATED"/>
    <property type="match status" value="1"/>
</dbReference>
<comment type="caution">
    <text evidence="3">The sequence shown here is derived from an EMBL/GenBank/DDBJ whole genome shotgun (WGS) entry which is preliminary data.</text>
</comment>
<reference evidence="3 4" key="1">
    <citation type="submission" date="2020-08" db="EMBL/GenBank/DDBJ databases">
        <title>Sequencing the genomes of 1000 actinobacteria strains.</title>
        <authorList>
            <person name="Klenk H.-P."/>
        </authorList>
    </citation>
    <scope>NUCLEOTIDE SEQUENCE [LARGE SCALE GENOMIC DNA]</scope>
    <source>
        <strain evidence="3 4">DSM 43851</strain>
    </source>
</reference>
<dbReference type="RefSeq" id="WP_184867147.1">
    <property type="nucleotide sequence ID" value="NZ_BAAAWY010000015.1"/>
</dbReference>
<dbReference type="InterPro" id="IPR027417">
    <property type="entry name" value="P-loop_NTPase"/>
</dbReference>
<gene>
    <name evidence="3" type="ORF">BJ998_006544</name>
</gene>
<dbReference type="InterPro" id="IPR019734">
    <property type="entry name" value="TPR_rpt"/>
</dbReference>
<dbReference type="Proteomes" id="UP000585638">
    <property type="component" value="Unassembled WGS sequence"/>
</dbReference>
<dbReference type="PRINTS" id="PR00364">
    <property type="entry name" value="DISEASERSIST"/>
</dbReference>